<dbReference type="AlphaFoldDB" id="A0AAE3ZE41"/>
<gene>
    <name evidence="2" type="ORF">JOF55_001500</name>
</gene>
<reference evidence="2" key="1">
    <citation type="submission" date="2023-07" db="EMBL/GenBank/DDBJ databases">
        <title>Sequencing the genomes of 1000 actinobacteria strains.</title>
        <authorList>
            <person name="Klenk H.-P."/>
        </authorList>
    </citation>
    <scope>NUCLEOTIDE SEQUENCE</scope>
    <source>
        <strain evidence="2">DSM 45977</strain>
    </source>
</reference>
<evidence type="ECO:0000259" key="1">
    <source>
        <dbReference type="Pfam" id="PF04149"/>
    </source>
</evidence>
<organism evidence="2 3">
    <name type="scientific">Haloactinomyces albus</name>
    <dbReference type="NCBI Taxonomy" id="1352928"/>
    <lineage>
        <taxon>Bacteria</taxon>
        <taxon>Bacillati</taxon>
        <taxon>Actinomycetota</taxon>
        <taxon>Actinomycetes</taxon>
        <taxon>Actinopolysporales</taxon>
        <taxon>Actinopolysporaceae</taxon>
        <taxon>Haloactinomyces</taxon>
    </lineage>
</organism>
<dbReference type="InterPro" id="IPR007278">
    <property type="entry name" value="DUF397"/>
</dbReference>
<evidence type="ECO:0000313" key="3">
    <source>
        <dbReference type="Proteomes" id="UP001180845"/>
    </source>
</evidence>
<sequence length="161" mass="17795">MSRQDAAELLGKAPSQIGHIETMRNLPSAADLEVLLTWYGHPERIEFFRELLKRAKKGCDWWSDFLDTAPEWFSLFLGLESSAVQIDSYDGELRRSSVCASSCGGWRKSSRSQGQNTCVEAATNVSGWVGVRDSKLGEASPVLAFTSAQWRAFVAGAVPHR</sequence>
<keyword evidence="3" id="KW-1185">Reference proteome</keyword>
<protein>
    <submittedName>
        <fullName evidence="2">Transcriptional regulator with XRE-family HTH domain</fullName>
    </submittedName>
</protein>
<feature type="domain" description="DUF397" evidence="1">
    <location>
        <begin position="105"/>
        <end position="157"/>
    </location>
</feature>
<comment type="caution">
    <text evidence="2">The sequence shown here is derived from an EMBL/GenBank/DDBJ whole genome shotgun (WGS) entry which is preliminary data.</text>
</comment>
<dbReference type="EMBL" id="JAVDXW010000001">
    <property type="protein sequence ID" value="MDR7301319.1"/>
    <property type="molecule type" value="Genomic_DNA"/>
</dbReference>
<proteinExistence type="predicted"/>
<accession>A0AAE3ZE41</accession>
<dbReference type="Pfam" id="PF04149">
    <property type="entry name" value="DUF397"/>
    <property type="match status" value="1"/>
</dbReference>
<dbReference type="InterPro" id="IPR001387">
    <property type="entry name" value="Cro/C1-type_HTH"/>
</dbReference>
<evidence type="ECO:0000313" key="2">
    <source>
        <dbReference type="EMBL" id="MDR7301319.1"/>
    </source>
</evidence>
<dbReference type="CDD" id="cd00093">
    <property type="entry name" value="HTH_XRE"/>
    <property type="match status" value="1"/>
</dbReference>
<dbReference type="Proteomes" id="UP001180845">
    <property type="component" value="Unassembled WGS sequence"/>
</dbReference>
<name>A0AAE3ZE41_9ACTN</name>